<dbReference type="RefSeq" id="XP_013381918.1">
    <property type="nucleotide sequence ID" value="XM_013526464.1"/>
</dbReference>
<feature type="binding site" evidence="3">
    <location>
        <position position="194"/>
    </location>
    <ligand>
        <name>Cu cation</name>
        <dbReference type="ChEBI" id="CHEBI:23378"/>
    </ligand>
</feature>
<sequence length="369" mass="43232">MSLLTLRGIGTHQVLSRGLCRHTVVSRLHKHSLAAAADRVILFRNARLSQIQSHIYSKCPLNSRYRLHCLSTRRYSTEDEKQRKELEKRQKMAMMSRHLERSDAVRKEIKEIRNEVLSKEILQFKYRLVLVLVIGSLLIAYASFMWLELELNTPANVGGNFDLLDQDGIPRTLDDFKGNWSVFYFGYTNCPDVCPEEMEKLSASVSLLRKKVSPPTVVPVFVSVDPARDDVERLKNYVKDWPGLVGLTGSHESINDITKKFKVFSEKSLILDADNYLVDHTSLYFFMSPEGTFVEYLYPREMDEEEIADWMYKTTKRYWLTNTWLYKKALSLTERIHTFLMARRKEKIEQKRKDLREQMLARTTKDERS</sequence>
<dbReference type="OrthoDB" id="270009at2759"/>
<dbReference type="KEGG" id="lak:106152750"/>
<dbReference type="Gene3D" id="3.40.30.10">
    <property type="entry name" value="Glutaredoxin"/>
    <property type="match status" value="1"/>
</dbReference>
<dbReference type="CDD" id="cd02968">
    <property type="entry name" value="SCO"/>
    <property type="match status" value="1"/>
</dbReference>
<evidence type="ECO:0000256" key="3">
    <source>
        <dbReference type="PIRSR" id="PIRSR603782-1"/>
    </source>
</evidence>
<proteinExistence type="inferred from homology"/>
<dbReference type="AlphaFoldDB" id="A0A1S3H7E0"/>
<feature type="domain" description="Thioredoxin" evidence="6">
    <location>
        <begin position="152"/>
        <end position="316"/>
    </location>
</feature>
<keyword evidence="7" id="KW-1185">Reference proteome</keyword>
<keyword evidence="3" id="KW-0479">Metal-binding</keyword>
<evidence type="ECO:0000256" key="2">
    <source>
        <dbReference type="ARBA" id="ARBA00023008"/>
    </source>
</evidence>
<feature type="transmembrane region" description="Helical" evidence="5">
    <location>
        <begin position="128"/>
        <end position="147"/>
    </location>
</feature>
<organism evidence="7 8">
    <name type="scientific">Lingula anatina</name>
    <name type="common">Brachiopod</name>
    <name type="synonym">Lingula unguis</name>
    <dbReference type="NCBI Taxonomy" id="7574"/>
    <lineage>
        <taxon>Eukaryota</taxon>
        <taxon>Metazoa</taxon>
        <taxon>Spiralia</taxon>
        <taxon>Lophotrochozoa</taxon>
        <taxon>Brachiopoda</taxon>
        <taxon>Linguliformea</taxon>
        <taxon>Lingulata</taxon>
        <taxon>Lingulida</taxon>
        <taxon>Linguloidea</taxon>
        <taxon>Lingulidae</taxon>
        <taxon>Lingula</taxon>
    </lineage>
</organism>
<reference evidence="8" key="2">
    <citation type="submission" date="2025-08" db="UniProtKB">
        <authorList>
            <consortium name="RefSeq"/>
        </authorList>
    </citation>
    <scope>IDENTIFICATION</scope>
</reference>
<dbReference type="GO" id="GO:0046872">
    <property type="term" value="F:metal ion binding"/>
    <property type="evidence" value="ECO:0007669"/>
    <property type="project" value="UniProtKB-KW"/>
</dbReference>
<feature type="binding site" evidence="3">
    <location>
        <position position="190"/>
    </location>
    <ligand>
        <name>Cu cation</name>
        <dbReference type="ChEBI" id="CHEBI:23378"/>
    </ligand>
</feature>
<dbReference type="GeneID" id="106152750"/>
<accession>A0A1S3H7E0</accession>
<evidence type="ECO:0000313" key="7">
    <source>
        <dbReference type="Proteomes" id="UP000085678"/>
    </source>
</evidence>
<dbReference type="STRING" id="7574.A0A1S3H7E0"/>
<dbReference type="InterPro" id="IPR036249">
    <property type="entry name" value="Thioredoxin-like_sf"/>
</dbReference>
<reference evidence="8" key="1">
    <citation type="journal article" date="2015" name="Nat. Commun.">
        <title>The Lingula genome provides insights into brachiopod evolution and the origin of phosphate biomineralization.</title>
        <authorList>
            <person name="Luo Y.J."/>
            <person name="Takeuchi T."/>
            <person name="Koyanagi R."/>
            <person name="Yamada L."/>
            <person name="Kanda M."/>
            <person name="Khalturina M."/>
            <person name="Fujie M."/>
            <person name="Yamasaki S.I."/>
            <person name="Endo K."/>
            <person name="Satoh N."/>
        </authorList>
    </citation>
    <scope>NUCLEOTIDE SEQUENCE</scope>
</reference>
<dbReference type="PANTHER" id="PTHR12151">
    <property type="entry name" value="ELECTRON TRANSPORT PROTIN SCO1/SENC FAMILY MEMBER"/>
    <property type="match status" value="1"/>
</dbReference>
<dbReference type="InParanoid" id="A0A1S3H7E0"/>
<evidence type="ECO:0000256" key="1">
    <source>
        <dbReference type="ARBA" id="ARBA00010996"/>
    </source>
</evidence>
<keyword evidence="5" id="KW-0472">Membrane</keyword>
<comment type="similarity">
    <text evidence="1">Belongs to the SCO1/2 family.</text>
</comment>
<dbReference type="GO" id="GO:0008535">
    <property type="term" value="P:respiratory chain complex IV assembly"/>
    <property type="evidence" value="ECO:0007669"/>
    <property type="project" value="UniProtKB-ARBA"/>
</dbReference>
<keyword evidence="4" id="KW-1015">Disulfide bond</keyword>
<dbReference type="InterPro" id="IPR003782">
    <property type="entry name" value="SCO1/SenC"/>
</dbReference>
<dbReference type="InterPro" id="IPR013766">
    <property type="entry name" value="Thioredoxin_domain"/>
</dbReference>
<keyword evidence="2 3" id="KW-0186">Copper</keyword>
<evidence type="ECO:0000259" key="6">
    <source>
        <dbReference type="PROSITE" id="PS51352"/>
    </source>
</evidence>
<feature type="binding site" evidence="3">
    <location>
        <position position="280"/>
    </location>
    <ligand>
        <name>Cu cation</name>
        <dbReference type="ChEBI" id="CHEBI:23378"/>
    </ligand>
</feature>
<protein>
    <submittedName>
        <fullName evidence="8">Protein SCO2 homolog, mitochondrial</fullName>
    </submittedName>
</protein>
<dbReference type="PROSITE" id="PS51352">
    <property type="entry name" value="THIOREDOXIN_2"/>
    <property type="match status" value="1"/>
</dbReference>
<dbReference type="Pfam" id="PF02630">
    <property type="entry name" value="SCO1-SenC"/>
    <property type="match status" value="1"/>
</dbReference>
<name>A0A1S3H7E0_LINAN</name>
<feature type="disulfide bond" description="Redox-active" evidence="4">
    <location>
        <begin position="190"/>
        <end position="194"/>
    </location>
</feature>
<dbReference type="SUPFAM" id="SSF52833">
    <property type="entry name" value="Thioredoxin-like"/>
    <property type="match status" value="1"/>
</dbReference>
<keyword evidence="5" id="KW-1133">Transmembrane helix</keyword>
<evidence type="ECO:0000256" key="4">
    <source>
        <dbReference type="PIRSR" id="PIRSR603782-2"/>
    </source>
</evidence>
<evidence type="ECO:0000256" key="5">
    <source>
        <dbReference type="SAM" id="Phobius"/>
    </source>
</evidence>
<dbReference type="PANTHER" id="PTHR12151:SF25">
    <property type="entry name" value="LINALOOL DEHYDRATASE_ISOMERASE DOMAIN-CONTAINING PROTEIN"/>
    <property type="match status" value="1"/>
</dbReference>
<dbReference type="Proteomes" id="UP000085678">
    <property type="component" value="Unplaced"/>
</dbReference>
<evidence type="ECO:0000313" key="8">
    <source>
        <dbReference type="RefSeq" id="XP_013381918.1"/>
    </source>
</evidence>
<dbReference type="FunFam" id="3.40.30.10:FF:000013">
    <property type="entry name" value="Blast:Protein SCO1 homolog, mitochondrial"/>
    <property type="match status" value="1"/>
</dbReference>
<gene>
    <name evidence="8" type="primary">LOC106152750</name>
</gene>
<keyword evidence="5" id="KW-0812">Transmembrane</keyword>